<name>A0A7D9CWQ9_DEKBR</name>
<evidence type="ECO:0000256" key="3">
    <source>
        <dbReference type="ARBA" id="ARBA00022448"/>
    </source>
</evidence>
<feature type="transmembrane region" description="Helical" evidence="12">
    <location>
        <begin position="1265"/>
        <end position="1288"/>
    </location>
</feature>
<evidence type="ECO:0000259" key="14">
    <source>
        <dbReference type="PROSITE" id="PS50156"/>
    </source>
</evidence>
<feature type="transmembrane region" description="Helical" evidence="12">
    <location>
        <begin position="723"/>
        <end position="748"/>
    </location>
</feature>
<dbReference type="EMBL" id="CABFWN010000001">
    <property type="protein sequence ID" value="VUG16839.1"/>
    <property type="molecule type" value="Genomic_DNA"/>
</dbReference>
<dbReference type="PANTHER" id="PTHR45727">
    <property type="entry name" value="NPC INTRACELLULAR CHOLESTEROL TRANSPORTER 1"/>
    <property type="match status" value="1"/>
</dbReference>
<feature type="chain" id="PRO_5028820703" evidence="13">
    <location>
        <begin position="20"/>
        <end position="1309"/>
    </location>
</feature>
<evidence type="ECO:0000256" key="13">
    <source>
        <dbReference type="SAM" id="SignalP"/>
    </source>
</evidence>
<keyword evidence="16" id="KW-1185">Reference proteome</keyword>
<reference evidence="15 16" key="1">
    <citation type="submission" date="2019-07" db="EMBL/GenBank/DDBJ databases">
        <authorList>
            <person name="Friedrich A."/>
            <person name="Schacherer J."/>
        </authorList>
    </citation>
    <scope>NUCLEOTIDE SEQUENCE [LARGE SCALE GENOMIC DNA]</scope>
</reference>
<feature type="transmembrane region" description="Helical" evidence="12">
    <location>
        <begin position="361"/>
        <end position="381"/>
    </location>
</feature>
<dbReference type="InterPro" id="IPR032190">
    <property type="entry name" value="NPC1_N"/>
</dbReference>
<dbReference type="Proteomes" id="UP000478008">
    <property type="component" value="Unassembled WGS sequence"/>
</dbReference>
<feature type="transmembrane region" description="Helical" evidence="12">
    <location>
        <begin position="1177"/>
        <end position="1201"/>
    </location>
</feature>
<dbReference type="InterPro" id="IPR053958">
    <property type="entry name" value="HMGCR/SNAP/NPC1-like_SSD"/>
</dbReference>
<feature type="transmembrane region" description="Helical" evidence="12">
    <location>
        <begin position="760"/>
        <end position="784"/>
    </location>
</feature>
<keyword evidence="7" id="KW-0445">Lipid transport</keyword>
<feature type="transmembrane region" description="Helical" evidence="12">
    <location>
        <begin position="264"/>
        <end position="286"/>
    </location>
</feature>
<gene>
    <name evidence="15" type="primary">NCR1</name>
    <name evidence="15" type="ORF">DEBR0S1_26984G</name>
</gene>
<evidence type="ECO:0000256" key="9">
    <source>
        <dbReference type="ARBA" id="ARBA00023157"/>
    </source>
</evidence>
<evidence type="ECO:0000256" key="11">
    <source>
        <dbReference type="SAM" id="MobiDB-lite"/>
    </source>
</evidence>
<keyword evidence="3" id="KW-0813">Transport</keyword>
<protein>
    <submittedName>
        <fullName evidence="15">DEBR0S1_26984g1_1</fullName>
    </submittedName>
</protein>
<dbReference type="Pfam" id="PF12349">
    <property type="entry name" value="Sterol-sensing"/>
    <property type="match status" value="1"/>
</dbReference>
<feature type="transmembrane region" description="Helical" evidence="12">
    <location>
        <begin position="681"/>
        <end position="702"/>
    </location>
</feature>
<keyword evidence="5 13" id="KW-0732">Signal</keyword>
<dbReference type="PANTHER" id="PTHR45727:SF2">
    <property type="entry name" value="NPC INTRACELLULAR CHOLESTEROL TRANSPORTER 1"/>
    <property type="match status" value="1"/>
</dbReference>
<dbReference type="SUPFAM" id="SSF82866">
    <property type="entry name" value="Multidrug efflux transporter AcrB transmembrane domain"/>
    <property type="match status" value="2"/>
</dbReference>
<evidence type="ECO:0000256" key="7">
    <source>
        <dbReference type="ARBA" id="ARBA00023055"/>
    </source>
</evidence>
<evidence type="ECO:0000256" key="2">
    <source>
        <dbReference type="ARBA" id="ARBA00005585"/>
    </source>
</evidence>
<evidence type="ECO:0000256" key="8">
    <source>
        <dbReference type="ARBA" id="ARBA00023136"/>
    </source>
</evidence>
<evidence type="ECO:0000313" key="16">
    <source>
        <dbReference type="Proteomes" id="UP000478008"/>
    </source>
</evidence>
<feature type="transmembrane region" description="Helical" evidence="12">
    <location>
        <begin position="1151"/>
        <end position="1171"/>
    </location>
</feature>
<evidence type="ECO:0000256" key="6">
    <source>
        <dbReference type="ARBA" id="ARBA00022989"/>
    </source>
</evidence>
<dbReference type="InterPro" id="IPR053956">
    <property type="entry name" value="NPC1_MLD"/>
</dbReference>
<keyword evidence="9" id="KW-1015">Disulfide bond</keyword>
<keyword evidence="8 12" id="KW-0472">Membrane</keyword>
<keyword evidence="4 12" id="KW-0812">Transmembrane</keyword>
<feature type="region of interest" description="Disordered" evidence="11">
    <location>
        <begin position="812"/>
        <end position="834"/>
    </location>
</feature>
<feature type="transmembrane region" description="Helical" evidence="12">
    <location>
        <begin position="858"/>
        <end position="877"/>
    </location>
</feature>
<dbReference type="Pfam" id="PF22314">
    <property type="entry name" value="NPC1_MLD"/>
    <property type="match status" value="1"/>
</dbReference>
<dbReference type="GO" id="GO:0016020">
    <property type="term" value="C:membrane"/>
    <property type="evidence" value="ECO:0007669"/>
    <property type="project" value="UniProtKB-SubCell"/>
</dbReference>
<accession>A0A7D9CWQ9</accession>
<feature type="transmembrane region" description="Helical" evidence="12">
    <location>
        <begin position="650"/>
        <end position="675"/>
    </location>
</feature>
<feature type="domain" description="SSD" evidence="14">
    <location>
        <begin position="600"/>
        <end position="784"/>
    </location>
</feature>
<dbReference type="Pfam" id="PF16414">
    <property type="entry name" value="NPC1_N"/>
    <property type="match status" value="1"/>
</dbReference>
<dbReference type="Gene3D" id="1.20.1640.10">
    <property type="entry name" value="Multidrug efflux transporter AcrB transmembrane domain"/>
    <property type="match status" value="2"/>
</dbReference>
<evidence type="ECO:0000256" key="12">
    <source>
        <dbReference type="SAM" id="Phobius"/>
    </source>
</evidence>
<keyword evidence="10" id="KW-0325">Glycoprotein</keyword>
<organism evidence="15 16">
    <name type="scientific">Dekkera bruxellensis</name>
    <name type="common">Brettanomyces custersii</name>
    <dbReference type="NCBI Taxonomy" id="5007"/>
    <lineage>
        <taxon>Eukaryota</taxon>
        <taxon>Fungi</taxon>
        <taxon>Dikarya</taxon>
        <taxon>Ascomycota</taxon>
        <taxon>Saccharomycotina</taxon>
        <taxon>Pichiomycetes</taxon>
        <taxon>Pichiales</taxon>
        <taxon>Pichiaceae</taxon>
        <taxon>Brettanomyces</taxon>
    </lineage>
</organism>
<dbReference type="InterPro" id="IPR000731">
    <property type="entry name" value="SSD"/>
</dbReference>
<evidence type="ECO:0000256" key="4">
    <source>
        <dbReference type="ARBA" id="ARBA00022692"/>
    </source>
</evidence>
<evidence type="ECO:0000256" key="1">
    <source>
        <dbReference type="ARBA" id="ARBA00004141"/>
    </source>
</evidence>
<feature type="signal peptide" evidence="13">
    <location>
        <begin position="1"/>
        <end position="19"/>
    </location>
</feature>
<dbReference type="PROSITE" id="PS50156">
    <property type="entry name" value="SSD"/>
    <property type="match status" value="1"/>
</dbReference>
<feature type="compositionally biased region" description="Low complexity" evidence="11">
    <location>
        <begin position="817"/>
        <end position="826"/>
    </location>
</feature>
<feature type="transmembrane region" description="Helical" evidence="12">
    <location>
        <begin position="605"/>
        <end position="629"/>
    </location>
</feature>
<feature type="transmembrane region" description="Helical" evidence="12">
    <location>
        <begin position="1124"/>
        <end position="1144"/>
    </location>
</feature>
<sequence length="1309" mass="146164">MIQSFLIAFLGLLSTISSASVPYTSRHEPGYCALYGIGGKETFIDIPEPNNVPAQKLTASEIDEIVGICGDSWKNVDTTCCDIEQIHQLKQNLDKVRPLISSCPACQENFFQLFCHFTCSQNQSTFVNITKVGTSLTGNYIVDELDFYIDDEEFSPTFYDSCKSIKFGATNGYAMDLIGGGARNYTEFLKFLGDKKPMLGGSPFQINFKYKSNSGMKPLKVSSHRCDDKDPKFRCSCSDCSKVCPELSPLKRDRRCTIEGLPCLSFTVLICYFGVAVFYVFIFLLVNKRNDELFKLFQRGAPLLTEDSSSLEDENQDRNACHDIDNSLEVDPKFGIKTYSINDNLEQVFYKLGFTCSNHPCIIVGLSILIAAILSAFMLTLEIETDPVNLWVSPKAAAFKQKQIFDSEFGPFYRTEQLFVSNATKESIFQNYEFIQWWFSKEKEIQEIAVRTSSDSEVKYSDLCLKPTGSACVLESFTQYFQGDIRFLPKTSWKQKIQSCAVSPVNCLPPFQQPLSSSLLFGTNESNAVLDAPAFVITLVSNNDADPNSDYIRSAAAWEKQFERYVSTTLIPEARKWNVNISYSSEISVQMELNKSSNTDARIIILSYLAMFAYISLSLGGSGVGKFLGGDKNSTGIHDFLKQVLLKTRFGLGLSGIFIVLLSVMSSVGICSMFHLKSTLIIAEVIPFLVLAIGVDNIFLIYNELREVNCSTKGLNLSVERRVAQTLSNVGPSILLSASCELCCFILASFVDMPAVRNFAIYSSLAILINTILQLTAFISILTLDQKRIEDNRLDLFPFVKIGQSPDNALETSSLMESSDQQNSEESSNKGRSTGGVLQTLLSKYLAPAIFHNSHPKAILAFFFTWFTASLCILPSIKLGLDQRLAMPQDSHLVEYFDDMYKYLNVGPPIYWVVDGVNASSRDGQRSLCGRFTTCNSTSLVNILQQEYKRSNESTIAQPVASWVDDFLLWLNPDLASCCRIKKSTSGGGFTEHDGKDFCQPWQSSRQCQTCFKDHEWKFDMSGFPEGNEFNTYLAEWIQSPSDMCALGGKAPYSSSLSFKNGNVFRSTFRNSHNQLHSQDDFINAYHHSLRITKEIKEEQPNLDVFAYSPFYIFFVQYETIVSLSVRLIAVGLAVVFSLSSLLLGCPKNGMILTVSALFILVDVAASMAIFNVSLNAVSLVNLMICLGLAVEFSVHMIRYFNFCTKTIIHKNDHNILRGTTARAYSSLCFIGGTTLSGITLTKLIGISVLGFTRSKIFQVYYFRMWLSLIIISSLHALIFLPAVLGLFGSGDAFRSSKLSVRNNIEIRE</sequence>
<comment type="similarity">
    <text evidence="2">Belongs to the patched family.</text>
</comment>
<dbReference type="FunFam" id="1.20.1640.10:FF:000029">
    <property type="entry name" value="Putative Patched sphingolipid transporter"/>
    <property type="match status" value="1"/>
</dbReference>
<dbReference type="GO" id="GO:0015918">
    <property type="term" value="P:sterol transport"/>
    <property type="evidence" value="ECO:0007669"/>
    <property type="project" value="TreeGrafter"/>
</dbReference>
<evidence type="ECO:0000256" key="5">
    <source>
        <dbReference type="ARBA" id="ARBA00022729"/>
    </source>
</evidence>
<comment type="subcellular location">
    <subcellularLocation>
        <location evidence="1">Membrane</location>
        <topology evidence="1">Multi-pass membrane protein</topology>
    </subcellularLocation>
</comment>
<keyword evidence="6 12" id="KW-1133">Transmembrane helix</keyword>
<dbReference type="GO" id="GO:0032934">
    <property type="term" value="F:sterol binding"/>
    <property type="evidence" value="ECO:0007669"/>
    <property type="project" value="TreeGrafter"/>
</dbReference>
<proteinExistence type="inferred from homology"/>
<evidence type="ECO:0000256" key="10">
    <source>
        <dbReference type="ARBA" id="ARBA00023180"/>
    </source>
</evidence>
<feature type="transmembrane region" description="Helical" evidence="12">
    <location>
        <begin position="1222"/>
        <end position="1245"/>
    </location>
</feature>
<evidence type="ECO:0000313" key="15">
    <source>
        <dbReference type="EMBL" id="VUG16839.1"/>
    </source>
</evidence>